<feature type="compositionally biased region" description="Polar residues" evidence="1">
    <location>
        <begin position="51"/>
        <end position="65"/>
    </location>
</feature>
<accession>A0A157ZQ89</accession>
<reference evidence="4" key="1">
    <citation type="submission" date="2016-01" db="EMBL/GenBank/DDBJ databases">
        <authorList>
            <person name="Peeters Charlotte."/>
        </authorList>
    </citation>
    <scope>NUCLEOTIDE SEQUENCE [LARGE SCALE GENOMIC DNA]</scope>
</reference>
<proteinExistence type="predicted"/>
<sequence length="74" mass="7728">MKKLAAALLAASVTVPMLCYAQSHTPDVRADADAASQHAQQSGDYGGSLDGTAQSGWTTQPSPQALGQFVYNHH</sequence>
<gene>
    <name evidence="3" type="ORF">AWB76_01062</name>
</gene>
<evidence type="ECO:0000313" key="4">
    <source>
        <dbReference type="Proteomes" id="UP000054624"/>
    </source>
</evidence>
<evidence type="ECO:0000313" key="3">
    <source>
        <dbReference type="EMBL" id="SAK47656.1"/>
    </source>
</evidence>
<evidence type="ECO:0000256" key="2">
    <source>
        <dbReference type="SAM" id="SignalP"/>
    </source>
</evidence>
<evidence type="ECO:0000256" key="1">
    <source>
        <dbReference type="SAM" id="MobiDB-lite"/>
    </source>
</evidence>
<feature type="chain" id="PRO_5007619575" description="Lipoprotein" evidence="2">
    <location>
        <begin position="22"/>
        <end position="74"/>
    </location>
</feature>
<protein>
    <recommendedName>
        <fullName evidence="5">Lipoprotein</fullName>
    </recommendedName>
</protein>
<feature type="signal peptide" evidence="2">
    <location>
        <begin position="1"/>
        <end position="21"/>
    </location>
</feature>
<dbReference type="OrthoDB" id="9134636at2"/>
<organism evidence="3 4">
    <name type="scientific">Caballeronia temeraria</name>
    <dbReference type="NCBI Taxonomy" id="1777137"/>
    <lineage>
        <taxon>Bacteria</taxon>
        <taxon>Pseudomonadati</taxon>
        <taxon>Pseudomonadota</taxon>
        <taxon>Betaproteobacteria</taxon>
        <taxon>Burkholderiales</taxon>
        <taxon>Burkholderiaceae</taxon>
        <taxon>Caballeronia</taxon>
    </lineage>
</organism>
<feature type="region of interest" description="Disordered" evidence="1">
    <location>
        <begin position="29"/>
        <end position="74"/>
    </location>
</feature>
<feature type="compositionally biased region" description="Low complexity" evidence="1">
    <location>
        <begin position="33"/>
        <end position="42"/>
    </location>
</feature>
<dbReference type="Proteomes" id="UP000054624">
    <property type="component" value="Unassembled WGS sequence"/>
</dbReference>
<dbReference type="RefSeq" id="WP_061159064.1">
    <property type="nucleotide sequence ID" value="NZ_FCOI02000003.1"/>
</dbReference>
<dbReference type="AlphaFoldDB" id="A0A157ZQ89"/>
<dbReference type="EMBL" id="FCOI02000003">
    <property type="protein sequence ID" value="SAK47656.1"/>
    <property type="molecule type" value="Genomic_DNA"/>
</dbReference>
<keyword evidence="2" id="KW-0732">Signal</keyword>
<keyword evidence="4" id="KW-1185">Reference proteome</keyword>
<evidence type="ECO:0008006" key="5">
    <source>
        <dbReference type="Google" id="ProtNLM"/>
    </source>
</evidence>
<name>A0A157ZQ89_9BURK</name>